<feature type="region of interest" description="Disordered" evidence="1">
    <location>
        <begin position="1"/>
        <end position="26"/>
    </location>
</feature>
<feature type="region of interest" description="Disordered" evidence="1">
    <location>
        <begin position="181"/>
        <end position="210"/>
    </location>
</feature>
<keyword evidence="3" id="KW-1185">Reference proteome</keyword>
<feature type="compositionally biased region" description="Basic and acidic residues" evidence="1">
    <location>
        <begin position="1"/>
        <end position="23"/>
    </location>
</feature>
<dbReference type="Proteomes" id="UP000823749">
    <property type="component" value="Chromosome 1"/>
</dbReference>
<name>A0AAV6LJ18_9ERIC</name>
<accession>A0AAV6LJ18</accession>
<proteinExistence type="predicted"/>
<comment type="caution">
    <text evidence="2">The sequence shown here is derived from an EMBL/GenBank/DDBJ whole genome shotgun (WGS) entry which is preliminary data.</text>
</comment>
<evidence type="ECO:0000313" key="2">
    <source>
        <dbReference type="EMBL" id="KAG5564751.1"/>
    </source>
</evidence>
<evidence type="ECO:0000313" key="3">
    <source>
        <dbReference type="Proteomes" id="UP000823749"/>
    </source>
</evidence>
<protein>
    <submittedName>
        <fullName evidence="2">Uncharacterized protein</fullName>
    </submittedName>
</protein>
<reference evidence="2" key="1">
    <citation type="submission" date="2020-08" db="EMBL/GenBank/DDBJ databases">
        <title>Plant Genome Project.</title>
        <authorList>
            <person name="Zhang R.-G."/>
        </authorList>
    </citation>
    <scope>NUCLEOTIDE SEQUENCE</scope>
    <source>
        <strain evidence="2">WSP0</strain>
        <tissue evidence="2">Leaf</tissue>
    </source>
</reference>
<sequence length="234" mass="26295">MEDSSKSSENENPEAKLEDDPTRFSKSLQDYNAGGLWLEWKFTVEQQERLVDDLHNLVLEFHRLSTSNRKGKTMAGVSGRQVTDNERNKVLSNQKYPSNYHKVDEDTKGGSPVAAKTTSKNEFVAEEEVPLFLYTSNRKPSLVKDSRTETDNQSSTSVLPVRDGLSALPKASNPFFHFESKPTKLAPSSSSTGVAPQEGQFPTFQRKPKRNALNWKSVQNSDIATLIRKTKRAM</sequence>
<organism evidence="2 3">
    <name type="scientific">Rhododendron griersonianum</name>
    <dbReference type="NCBI Taxonomy" id="479676"/>
    <lineage>
        <taxon>Eukaryota</taxon>
        <taxon>Viridiplantae</taxon>
        <taxon>Streptophyta</taxon>
        <taxon>Embryophyta</taxon>
        <taxon>Tracheophyta</taxon>
        <taxon>Spermatophyta</taxon>
        <taxon>Magnoliopsida</taxon>
        <taxon>eudicotyledons</taxon>
        <taxon>Gunneridae</taxon>
        <taxon>Pentapetalae</taxon>
        <taxon>asterids</taxon>
        <taxon>Ericales</taxon>
        <taxon>Ericaceae</taxon>
        <taxon>Ericoideae</taxon>
        <taxon>Rhodoreae</taxon>
        <taxon>Rhododendron</taxon>
    </lineage>
</organism>
<gene>
    <name evidence="2" type="ORF">RHGRI_000826</name>
</gene>
<dbReference type="AlphaFoldDB" id="A0AAV6LJ18"/>
<evidence type="ECO:0000256" key="1">
    <source>
        <dbReference type="SAM" id="MobiDB-lite"/>
    </source>
</evidence>
<dbReference type="EMBL" id="JACTNZ010000001">
    <property type="protein sequence ID" value="KAG5564751.1"/>
    <property type="molecule type" value="Genomic_DNA"/>
</dbReference>